<feature type="transmembrane region" description="Helical" evidence="6">
    <location>
        <begin position="351"/>
        <end position="369"/>
    </location>
</feature>
<dbReference type="Proteomes" id="UP000596742">
    <property type="component" value="Unassembled WGS sequence"/>
</dbReference>
<accession>A0A8B6BUH9</accession>
<evidence type="ECO:0000256" key="1">
    <source>
        <dbReference type="ARBA" id="ARBA00004370"/>
    </source>
</evidence>
<dbReference type="EMBL" id="UYJE01000727">
    <property type="protein sequence ID" value="VDH95843.1"/>
    <property type="molecule type" value="Genomic_DNA"/>
</dbReference>
<evidence type="ECO:0000256" key="5">
    <source>
        <dbReference type="ARBA" id="ARBA00023136"/>
    </source>
</evidence>
<name>A0A8B6BUH9_MYTGA</name>
<dbReference type="GO" id="GO:0016020">
    <property type="term" value="C:membrane"/>
    <property type="evidence" value="ECO:0007669"/>
    <property type="project" value="UniProtKB-SubCell"/>
</dbReference>
<evidence type="ECO:0000256" key="2">
    <source>
        <dbReference type="ARBA" id="ARBA00022448"/>
    </source>
</evidence>
<keyword evidence="9" id="KW-1185">Reference proteome</keyword>
<comment type="caution">
    <text evidence="8">The sequence shown here is derived from an EMBL/GenBank/DDBJ whole genome shotgun (WGS) entry which is preliminary data.</text>
</comment>
<feature type="transmembrane region" description="Helical" evidence="6">
    <location>
        <begin position="120"/>
        <end position="144"/>
    </location>
</feature>
<dbReference type="AlphaFoldDB" id="A0A8B6BUH9"/>
<evidence type="ECO:0000256" key="4">
    <source>
        <dbReference type="ARBA" id="ARBA00022989"/>
    </source>
</evidence>
<dbReference type="Pfam" id="PF01490">
    <property type="entry name" value="Aa_trans"/>
    <property type="match status" value="1"/>
</dbReference>
<feature type="domain" description="Amino acid transporter transmembrane" evidence="7">
    <location>
        <begin position="86"/>
        <end position="441"/>
    </location>
</feature>
<gene>
    <name evidence="8" type="ORF">MGAL_10B066285</name>
</gene>
<keyword evidence="3 6" id="KW-0812">Transmembrane</keyword>
<reference evidence="8" key="1">
    <citation type="submission" date="2018-11" db="EMBL/GenBank/DDBJ databases">
        <authorList>
            <person name="Alioto T."/>
            <person name="Alioto T."/>
        </authorList>
    </citation>
    <scope>NUCLEOTIDE SEQUENCE</scope>
</reference>
<protein>
    <recommendedName>
        <fullName evidence="7">Amino acid transporter transmembrane domain-containing protein</fullName>
    </recommendedName>
</protein>
<feature type="transmembrane region" description="Helical" evidence="6">
    <location>
        <begin position="210"/>
        <end position="227"/>
    </location>
</feature>
<dbReference type="OrthoDB" id="655540at2759"/>
<feature type="transmembrane region" description="Helical" evidence="6">
    <location>
        <begin position="233"/>
        <end position="253"/>
    </location>
</feature>
<keyword evidence="4 6" id="KW-1133">Transmembrane helix</keyword>
<evidence type="ECO:0000313" key="8">
    <source>
        <dbReference type="EMBL" id="VDH95843.1"/>
    </source>
</evidence>
<feature type="transmembrane region" description="Helical" evidence="6">
    <location>
        <begin position="181"/>
        <end position="203"/>
    </location>
</feature>
<sequence>MYWDTKQWSSACLGDSELADYAKTATSQHFIVITSKTTKPKVFPLCFIEESTCVSRRVFKGWRVSSSVFKLFLEYSVSSKMTGPKGLTVWTSSMFIIGAIAGIGVLSLPKAVEDTGWIGLFFIFVFIVKSAYTATLIGKCWVMIEDRYPEYRSHVPDPYPIIGEKAFGTFGRNLVTVTNNIFNFGTAVVFMVLAANNVVTLLANYTDVSFCYWLLVLSVILAPMTCLGTPKNFWYIGIGATISTGIACVLIVIQTVMDKHEQPIVHHSETSTLKIFTACGKMVFAVAGHSIFPTIITDMKKKNDFYKSALLGYGIVLLMYLPTALSGYLAYGRDVNVNVLKSLSVGNLAHITEILITVHLLFGFVIFMNPICQQFEAIVGVPEEFTWKRCVVRPIIVLAVLFVSESVPHFGTVLSLVGGSATTLLAYVFPCVFYMKLCRDVNEELKLGPHHVINKEGTLTQKSIEYSPLLDHLTGEEESEGAFECEASEASSPASSRTRISEPIVIPMWQKILNTKIVIIGILGGTAATVSAIIDITNPESLSVPCYVSLQGAGT</sequence>
<organism evidence="8 9">
    <name type="scientific">Mytilus galloprovincialis</name>
    <name type="common">Mediterranean mussel</name>
    <dbReference type="NCBI Taxonomy" id="29158"/>
    <lineage>
        <taxon>Eukaryota</taxon>
        <taxon>Metazoa</taxon>
        <taxon>Spiralia</taxon>
        <taxon>Lophotrochozoa</taxon>
        <taxon>Mollusca</taxon>
        <taxon>Bivalvia</taxon>
        <taxon>Autobranchia</taxon>
        <taxon>Pteriomorphia</taxon>
        <taxon>Mytilida</taxon>
        <taxon>Mytiloidea</taxon>
        <taxon>Mytilidae</taxon>
        <taxon>Mytilinae</taxon>
        <taxon>Mytilus</taxon>
    </lineage>
</organism>
<keyword evidence="5 6" id="KW-0472">Membrane</keyword>
<evidence type="ECO:0000313" key="9">
    <source>
        <dbReference type="Proteomes" id="UP000596742"/>
    </source>
</evidence>
<dbReference type="InterPro" id="IPR013057">
    <property type="entry name" value="AA_transpt_TM"/>
</dbReference>
<feature type="transmembrane region" description="Helical" evidence="6">
    <location>
        <begin position="413"/>
        <end position="435"/>
    </location>
</feature>
<evidence type="ECO:0000259" key="7">
    <source>
        <dbReference type="Pfam" id="PF01490"/>
    </source>
</evidence>
<evidence type="ECO:0000256" key="6">
    <source>
        <dbReference type="SAM" id="Phobius"/>
    </source>
</evidence>
<feature type="transmembrane region" description="Helical" evidence="6">
    <location>
        <begin position="310"/>
        <end position="331"/>
    </location>
</feature>
<feature type="transmembrane region" description="Helical" evidence="6">
    <location>
        <begin position="87"/>
        <end position="108"/>
    </location>
</feature>
<feature type="transmembrane region" description="Helical" evidence="6">
    <location>
        <begin position="517"/>
        <end position="534"/>
    </location>
</feature>
<comment type="subcellular location">
    <subcellularLocation>
        <location evidence="1">Membrane</location>
    </subcellularLocation>
</comment>
<evidence type="ECO:0000256" key="3">
    <source>
        <dbReference type="ARBA" id="ARBA00022692"/>
    </source>
</evidence>
<dbReference type="PANTHER" id="PTHR48017">
    <property type="entry name" value="OS05G0424000 PROTEIN-RELATED"/>
    <property type="match status" value="1"/>
</dbReference>
<keyword evidence="2" id="KW-0813">Transport</keyword>
<proteinExistence type="predicted"/>